<evidence type="ECO:0000313" key="3">
    <source>
        <dbReference type="Proteomes" id="UP000236291"/>
    </source>
</evidence>
<dbReference type="InterPro" id="IPR012337">
    <property type="entry name" value="RNaseH-like_sf"/>
</dbReference>
<comment type="caution">
    <text evidence="2">The sequence shown here is derived from an EMBL/GenBank/DDBJ whole genome shotgun (WGS) entry which is preliminary data.</text>
</comment>
<feature type="domain" description="RNase H type-1" evidence="1">
    <location>
        <begin position="8"/>
        <end position="110"/>
    </location>
</feature>
<evidence type="ECO:0000259" key="1">
    <source>
        <dbReference type="Pfam" id="PF13456"/>
    </source>
</evidence>
<dbReference type="InterPro" id="IPR044730">
    <property type="entry name" value="RNase_H-like_dom_plant"/>
</dbReference>
<dbReference type="PANTHER" id="PTHR47723:SF19">
    <property type="entry name" value="POLYNUCLEOTIDYL TRANSFERASE, RIBONUCLEASE H-LIKE SUPERFAMILY PROTEIN"/>
    <property type="match status" value="1"/>
</dbReference>
<dbReference type="Gene3D" id="3.30.420.10">
    <property type="entry name" value="Ribonuclease H-like superfamily/Ribonuclease H"/>
    <property type="match status" value="1"/>
</dbReference>
<dbReference type="CDD" id="cd06222">
    <property type="entry name" value="RNase_H_like"/>
    <property type="match status" value="1"/>
</dbReference>
<gene>
    <name evidence="2" type="ORF">L195_g003208</name>
</gene>
<protein>
    <submittedName>
        <fullName evidence="2">Ethylene responsive transcription factor 1b</fullName>
    </submittedName>
</protein>
<sequence>MHVSFKLSDSGGECVGGYARGFGDCSIIITELWGRGVLEGLRLAGRLGFRHVELRSDSLSVVKRLSSEECVITEGWSVLKHIRRLMQLEWEILVCHNYREANLCVDALAHIGCELGSYVIFYESCPTQITHDFLDDQAGITIARLVSL</sequence>
<dbReference type="InterPro" id="IPR053151">
    <property type="entry name" value="RNase_H-like"/>
</dbReference>
<dbReference type="GO" id="GO:0004523">
    <property type="term" value="F:RNA-DNA hybrid ribonuclease activity"/>
    <property type="evidence" value="ECO:0007669"/>
    <property type="project" value="InterPro"/>
</dbReference>
<dbReference type="PANTHER" id="PTHR47723">
    <property type="entry name" value="OS05G0353850 PROTEIN"/>
    <property type="match status" value="1"/>
</dbReference>
<proteinExistence type="predicted"/>
<dbReference type="Proteomes" id="UP000236291">
    <property type="component" value="Unassembled WGS sequence"/>
</dbReference>
<dbReference type="InterPro" id="IPR036397">
    <property type="entry name" value="RNaseH_sf"/>
</dbReference>
<dbReference type="AlphaFoldDB" id="A0A2K3NUN9"/>
<organism evidence="2 3">
    <name type="scientific">Trifolium pratense</name>
    <name type="common">Red clover</name>
    <dbReference type="NCBI Taxonomy" id="57577"/>
    <lineage>
        <taxon>Eukaryota</taxon>
        <taxon>Viridiplantae</taxon>
        <taxon>Streptophyta</taxon>
        <taxon>Embryophyta</taxon>
        <taxon>Tracheophyta</taxon>
        <taxon>Spermatophyta</taxon>
        <taxon>Magnoliopsida</taxon>
        <taxon>eudicotyledons</taxon>
        <taxon>Gunneridae</taxon>
        <taxon>Pentapetalae</taxon>
        <taxon>rosids</taxon>
        <taxon>fabids</taxon>
        <taxon>Fabales</taxon>
        <taxon>Fabaceae</taxon>
        <taxon>Papilionoideae</taxon>
        <taxon>50 kb inversion clade</taxon>
        <taxon>NPAAA clade</taxon>
        <taxon>Hologalegina</taxon>
        <taxon>IRL clade</taxon>
        <taxon>Trifolieae</taxon>
        <taxon>Trifolium</taxon>
    </lineage>
</organism>
<dbReference type="Pfam" id="PF13456">
    <property type="entry name" value="RVT_3"/>
    <property type="match status" value="1"/>
</dbReference>
<evidence type="ECO:0000313" key="2">
    <source>
        <dbReference type="EMBL" id="PNY06732.1"/>
    </source>
</evidence>
<dbReference type="InterPro" id="IPR002156">
    <property type="entry name" value="RNaseH_domain"/>
</dbReference>
<reference evidence="2 3" key="2">
    <citation type="journal article" date="2017" name="Front. Plant Sci.">
        <title>Gene Classification and Mining of Molecular Markers Useful in Red Clover (Trifolium pratense) Breeding.</title>
        <authorList>
            <person name="Istvanek J."/>
            <person name="Dluhosova J."/>
            <person name="Dluhos P."/>
            <person name="Patkova L."/>
            <person name="Nedelnik J."/>
            <person name="Repkova J."/>
        </authorList>
    </citation>
    <scope>NUCLEOTIDE SEQUENCE [LARGE SCALE GENOMIC DNA]</scope>
    <source>
        <strain evidence="3">cv. Tatra</strain>
        <tissue evidence="2">Young leaves</tissue>
    </source>
</reference>
<reference evidence="2 3" key="1">
    <citation type="journal article" date="2014" name="Am. J. Bot.">
        <title>Genome assembly and annotation for red clover (Trifolium pratense; Fabaceae).</title>
        <authorList>
            <person name="Istvanek J."/>
            <person name="Jaros M."/>
            <person name="Krenek A."/>
            <person name="Repkova J."/>
        </authorList>
    </citation>
    <scope>NUCLEOTIDE SEQUENCE [LARGE SCALE GENOMIC DNA]</scope>
    <source>
        <strain evidence="3">cv. Tatra</strain>
        <tissue evidence="2">Young leaves</tissue>
    </source>
</reference>
<dbReference type="GO" id="GO:0003676">
    <property type="term" value="F:nucleic acid binding"/>
    <property type="evidence" value="ECO:0007669"/>
    <property type="project" value="InterPro"/>
</dbReference>
<name>A0A2K3NUN9_TRIPR</name>
<dbReference type="EMBL" id="ASHM01001469">
    <property type="protein sequence ID" value="PNY06732.1"/>
    <property type="molecule type" value="Genomic_DNA"/>
</dbReference>
<accession>A0A2K3NUN9</accession>
<dbReference type="SUPFAM" id="SSF53098">
    <property type="entry name" value="Ribonuclease H-like"/>
    <property type="match status" value="1"/>
</dbReference>